<evidence type="ECO:0000259" key="8">
    <source>
        <dbReference type="PROSITE" id="PS50928"/>
    </source>
</evidence>
<dbReference type="CDD" id="cd06261">
    <property type="entry name" value="TM_PBP2"/>
    <property type="match status" value="1"/>
</dbReference>
<dbReference type="InterPro" id="IPR025966">
    <property type="entry name" value="OppC_N"/>
</dbReference>
<dbReference type="GO" id="GO:0055085">
    <property type="term" value="P:transmembrane transport"/>
    <property type="evidence" value="ECO:0007669"/>
    <property type="project" value="InterPro"/>
</dbReference>
<comment type="caution">
    <text evidence="9">The sequence shown here is derived from an EMBL/GenBank/DDBJ whole genome shotgun (WGS) entry which is preliminary data.</text>
</comment>
<feature type="transmembrane region" description="Helical" evidence="7">
    <location>
        <begin position="100"/>
        <end position="125"/>
    </location>
</feature>
<dbReference type="PANTHER" id="PTHR43386:SF1">
    <property type="entry name" value="D,D-DIPEPTIDE TRANSPORT SYSTEM PERMEASE PROTEIN DDPC-RELATED"/>
    <property type="match status" value="1"/>
</dbReference>
<reference evidence="9 10" key="1">
    <citation type="submission" date="2017-03" db="EMBL/GenBank/DDBJ databases">
        <title>Genome sequence of Clostridium oryzae DSM 28571.</title>
        <authorList>
            <person name="Poehlein A."/>
            <person name="Daniel R."/>
        </authorList>
    </citation>
    <scope>NUCLEOTIDE SEQUENCE [LARGE SCALE GENOMIC DNA]</scope>
    <source>
        <strain evidence="9 10">DSM 28571</strain>
    </source>
</reference>
<evidence type="ECO:0000313" key="9">
    <source>
        <dbReference type="EMBL" id="OPJ58401.1"/>
    </source>
</evidence>
<name>A0A1V4IEK1_9CLOT</name>
<dbReference type="EMBL" id="MZGV01000057">
    <property type="protein sequence ID" value="OPJ58401.1"/>
    <property type="molecule type" value="Genomic_DNA"/>
</dbReference>
<evidence type="ECO:0000256" key="5">
    <source>
        <dbReference type="ARBA" id="ARBA00022989"/>
    </source>
</evidence>
<evidence type="ECO:0000313" key="10">
    <source>
        <dbReference type="Proteomes" id="UP000190080"/>
    </source>
</evidence>
<dbReference type="AlphaFoldDB" id="A0A1V4IEK1"/>
<organism evidence="9 10">
    <name type="scientific">Clostridium oryzae</name>
    <dbReference type="NCBI Taxonomy" id="1450648"/>
    <lineage>
        <taxon>Bacteria</taxon>
        <taxon>Bacillati</taxon>
        <taxon>Bacillota</taxon>
        <taxon>Clostridia</taxon>
        <taxon>Eubacteriales</taxon>
        <taxon>Clostridiaceae</taxon>
        <taxon>Clostridium</taxon>
    </lineage>
</organism>
<dbReference type="GO" id="GO:0005886">
    <property type="term" value="C:plasma membrane"/>
    <property type="evidence" value="ECO:0007669"/>
    <property type="project" value="UniProtKB-SubCell"/>
</dbReference>
<dbReference type="SUPFAM" id="SSF161098">
    <property type="entry name" value="MetI-like"/>
    <property type="match status" value="1"/>
</dbReference>
<evidence type="ECO:0000256" key="7">
    <source>
        <dbReference type="RuleBase" id="RU363032"/>
    </source>
</evidence>
<keyword evidence="3" id="KW-1003">Cell membrane</keyword>
<evidence type="ECO:0000256" key="3">
    <source>
        <dbReference type="ARBA" id="ARBA00022475"/>
    </source>
</evidence>
<sequence length="300" mass="32811">MKISKNIFVNNGIEASDKMVTNTFWSDFKHSFFKNRVAVVGAVVILVIIFMAVFAPLVSPHAPNKTHLQLQFEKPSLKYIIGCDFYGRDVFSRLIYGSRISLLIGLVPTLISMTIGTIIGIISGYYGGKVDFILSAVSDMVLSFPSLLLAMVVMYTLGATLINIFIALSVIGWAGTARVVRSQTMSLKNREFVEASRAIGVKNSVIMLRHIFPNCIPQLLVLFTLNIPSSILSEASLSFLGIGAQPPASSWGLMVSEGKEYLFNAPWVAIAPGIAILIIVLAFNFLGDGLRDVLDPYLKQ</sequence>
<comment type="subcellular location">
    <subcellularLocation>
        <location evidence="1 7">Cell membrane</location>
        <topology evidence="1 7">Multi-pass membrane protein</topology>
    </subcellularLocation>
</comment>
<dbReference type="InterPro" id="IPR000515">
    <property type="entry name" value="MetI-like"/>
</dbReference>
<proteinExistence type="inferred from homology"/>
<comment type="similarity">
    <text evidence="7">Belongs to the binding-protein-dependent transport system permease family.</text>
</comment>
<feature type="transmembrane region" description="Helical" evidence="7">
    <location>
        <begin position="37"/>
        <end position="58"/>
    </location>
</feature>
<dbReference type="PROSITE" id="PS50928">
    <property type="entry name" value="ABC_TM1"/>
    <property type="match status" value="1"/>
</dbReference>
<keyword evidence="6 7" id="KW-0472">Membrane</keyword>
<keyword evidence="10" id="KW-1185">Reference proteome</keyword>
<keyword evidence="4 7" id="KW-0812">Transmembrane</keyword>
<dbReference type="Pfam" id="PF12911">
    <property type="entry name" value="OppC_N"/>
    <property type="match status" value="1"/>
</dbReference>
<evidence type="ECO:0000256" key="6">
    <source>
        <dbReference type="ARBA" id="ARBA00023136"/>
    </source>
</evidence>
<evidence type="ECO:0000256" key="2">
    <source>
        <dbReference type="ARBA" id="ARBA00022448"/>
    </source>
</evidence>
<feature type="transmembrane region" description="Helical" evidence="7">
    <location>
        <begin position="264"/>
        <end position="286"/>
    </location>
</feature>
<protein>
    <submittedName>
        <fullName evidence="9">Glutathione transport system permease protein GsiD</fullName>
    </submittedName>
</protein>
<feature type="transmembrane region" description="Helical" evidence="7">
    <location>
        <begin position="132"/>
        <end position="155"/>
    </location>
</feature>
<dbReference type="RefSeq" id="WP_207652236.1">
    <property type="nucleotide sequence ID" value="NZ_MZGV01000057.1"/>
</dbReference>
<feature type="transmembrane region" description="Helical" evidence="7">
    <location>
        <begin position="161"/>
        <end position="180"/>
    </location>
</feature>
<gene>
    <name evidence="9" type="primary">gsiD</name>
    <name evidence="9" type="ORF">CLORY_36310</name>
</gene>
<dbReference type="InterPro" id="IPR035906">
    <property type="entry name" value="MetI-like_sf"/>
</dbReference>
<evidence type="ECO:0000256" key="1">
    <source>
        <dbReference type="ARBA" id="ARBA00004651"/>
    </source>
</evidence>
<dbReference type="STRING" id="1450648.CLORY_36310"/>
<dbReference type="Pfam" id="PF00528">
    <property type="entry name" value="BPD_transp_1"/>
    <property type="match status" value="1"/>
</dbReference>
<keyword evidence="2 7" id="KW-0813">Transport</keyword>
<keyword evidence="5 7" id="KW-1133">Transmembrane helix</keyword>
<dbReference type="Gene3D" id="1.10.3720.10">
    <property type="entry name" value="MetI-like"/>
    <property type="match status" value="1"/>
</dbReference>
<dbReference type="InterPro" id="IPR050366">
    <property type="entry name" value="BP-dependent_transpt_permease"/>
</dbReference>
<dbReference type="Proteomes" id="UP000190080">
    <property type="component" value="Unassembled WGS sequence"/>
</dbReference>
<evidence type="ECO:0000256" key="4">
    <source>
        <dbReference type="ARBA" id="ARBA00022692"/>
    </source>
</evidence>
<dbReference type="PANTHER" id="PTHR43386">
    <property type="entry name" value="OLIGOPEPTIDE TRANSPORT SYSTEM PERMEASE PROTEIN APPC"/>
    <property type="match status" value="1"/>
</dbReference>
<feature type="domain" description="ABC transmembrane type-1" evidence="8">
    <location>
        <begin position="98"/>
        <end position="287"/>
    </location>
</feature>
<accession>A0A1V4IEK1</accession>